<comment type="similarity">
    <text evidence="2">Belongs to the EamA transporter family.</text>
</comment>
<dbReference type="PANTHER" id="PTHR32322:SF2">
    <property type="entry name" value="EAMA DOMAIN-CONTAINING PROTEIN"/>
    <property type="match status" value="1"/>
</dbReference>
<feature type="domain" description="EamA" evidence="7">
    <location>
        <begin position="163"/>
        <end position="300"/>
    </location>
</feature>
<feature type="transmembrane region" description="Helical" evidence="6">
    <location>
        <begin position="73"/>
        <end position="93"/>
    </location>
</feature>
<gene>
    <name evidence="8" type="ORF">O0955_17960</name>
</gene>
<protein>
    <submittedName>
        <fullName evidence="8">EamA family transporter</fullName>
    </submittedName>
</protein>
<keyword evidence="5 6" id="KW-0472">Membrane</keyword>
<reference evidence="8" key="1">
    <citation type="submission" date="2022-12" db="EMBL/GenBank/DDBJ databases">
        <title>Genome sequence of HCMS5-2.</title>
        <authorList>
            <person name="Woo H."/>
        </authorList>
    </citation>
    <scope>NUCLEOTIDE SEQUENCE</scope>
    <source>
        <strain evidence="8">HCMS5-2</strain>
    </source>
</reference>
<feature type="transmembrane region" description="Helical" evidence="6">
    <location>
        <begin position="12"/>
        <end position="35"/>
    </location>
</feature>
<sequence>MTSAPQKPSTLKVIIAFALVYIVWGSTYFFIRISVHSIPPFMLGALRFTTAGLIMLVWCIIKREKIWVIKDIKQSGISGLMILFGANGSLIWAEQMVPSAVAAILVSAAPVWFVLLDVSNWRVNFKNTSTILGLIIGFLGVLLLFGEQFSNSLKGGGAENLPAMMVIILGSMLWAGGSLYSKYKASGSSATVNTTWQMLIAGIAFIPVSLIAGEPEHFDPSSVPAEAWYSLIYLIIFGSIVAFSAYVWLLKVKSATQVSTYAYVNPVIALLLGVLIANEEISWLQAGGLFVILASVLLINFSKYRKAKQPVLSVE</sequence>
<dbReference type="Pfam" id="PF00892">
    <property type="entry name" value="EamA"/>
    <property type="match status" value="2"/>
</dbReference>
<feature type="transmembrane region" description="Helical" evidence="6">
    <location>
        <begin position="261"/>
        <end position="277"/>
    </location>
</feature>
<feature type="transmembrane region" description="Helical" evidence="6">
    <location>
        <begin position="161"/>
        <end position="180"/>
    </location>
</feature>
<evidence type="ECO:0000256" key="5">
    <source>
        <dbReference type="ARBA" id="ARBA00023136"/>
    </source>
</evidence>
<comment type="caution">
    <text evidence="8">The sequence shown here is derived from an EMBL/GenBank/DDBJ whole genome shotgun (WGS) entry which is preliminary data.</text>
</comment>
<evidence type="ECO:0000256" key="2">
    <source>
        <dbReference type="ARBA" id="ARBA00007362"/>
    </source>
</evidence>
<evidence type="ECO:0000256" key="4">
    <source>
        <dbReference type="ARBA" id="ARBA00022989"/>
    </source>
</evidence>
<evidence type="ECO:0000256" key="6">
    <source>
        <dbReference type="SAM" id="Phobius"/>
    </source>
</evidence>
<feature type="transmembrane region" description="Helical" evidence="6">
    <location>
        <begin position="41"/>
        <end position="61"/>
    </location>
</feature>
<feature type="domain" description="EamA" evidence="7">
    <location>
        <begin position="12"/>
        <end position="145"/>
    </location>
</feature>
<organism evidence="8 9">
    <name type="scientific">Pedobacter punctiformis</name>
    <dbReference type="NCBI Taxonomy" id="3004097"/>
    <lineage>
        <taxon>Bacteria</taxon>
        <taxon>Pseudomonadati</taxon>
        <taxon>Bacteroidota</taxon>
        <taxon>Sphingobacteriia</taxon>
        <taxon>Sphingobacteriales</taxon>
        <taxon>Sphingobacteriaceae</taxon>
        <taxon>Pedobacter</taxon>
    </lineage>
</organism>
<dbReference type="EMBL" id="JAPWGM010000008">
    <property type="protein sequence ID" value="MCZ4245902.1"/>
    <property type="molecule type" value="Genomic_DNA"/>
</dbReference>
<keyword evidence="9" id="KW-1185">Reference proteome</keyword>
<evidence type="ECO:0000259" key="7">
    <source>
        <dbReference type="Pfam" id="PF00892"/>
    </source>
</evidence>
<dbReference type="Proteomes" id="UP001144347">
    <property type="component" value="Unassembled WGS sequence"/>
</dbReference>
<feature type="transmembrane region" description="Helical" evidence="6">
    <location>
        <begin position="99"/>
        <end position="118"/>
    </location>
</feature>
<feature type="transmembrane region" description="Helical" evidence="6">
    <location>
        <begin position="283"/>
        <end position="301"/>
    </location>
</feature>
<proteinExistence type="inferred from homology"/>
<dbReference type="RefSeq" id="WP_269428942.1">
    <property type="nucleotide sequence ID" value="NZ_JAPWGM010000008.1"/>
</dbReference>
<dbReference type="InterPro" id="IPR000620">
    <property type="entry name" value="EamA_dom"/>
</dbReference>
<comment type="subcellular location">
    <subcellularLocation>
        <location evidence="1">Membrane</location>
        <topology evidence="1">Multi-pass membrane protein</topology>
    </subcellularLocation>
</comment>
<keyword evidence="4 6" id="KW-1133">Transmembrane helix</keyword>
<keyword evidence="3 6" id="KW-0812">Transmembrane</keyword>
<name>A0ABT4LDA1_9SPHI</name>
<dbReference type="SUPFAM" id="SSF103481">
    <property type="entry name" value="Multidrug resistance efflux transporter EmrE"/>
    <property type="match status" value="2"/>
</dbReference>
<evidence type="ECO:0000256" key="1">
    <source>
        <dbReference type="ARBA" id="ARBA00004141"/>
    </source>
</evidence>
<accession>A0ABT4LDA1</accession>
<evidence type="ECO:0000313" key="8">
    <source>
        <dbReference type="EMBL" id="MCZ4245902.1"/>
    </source>
</evidence>
<dbReference type="InterPro" id="IPR037185">
    <property type="entry name" value="EmrE-like"/>
</dbReference>
<feature type="transmembrane region" description="Helical" evidence="6">
    <location>
        <begin position="192"/>
        <end position="212"/>
    </location>
</feature>
<feature type="transmembrane region" description="Helical" evidence="6">
    <location>
        <begin position="227"/>
        <end position="249"/>
    </location>
</feature>
<dbReference type="InterPro" id="IPR050638">
    <property type="entry name" value="AA-Vitamin_Transporters"/>
</dbReference>
<dbReference type="PANTHER" id="PTHR32322">
    <property type="entry name" value="INNER MEMBRANE TRANSPORTER"/>
    <property type="match status" value="1"/>
</dbReference>
<evidence type="ECO:0000256" key="3">
    <source>
        <dbReference type="ARBA" id="ARBA00022692"/>
    </source>
</evidence>
<evidence type="ECO:0000313" key="9">
    <source>
        <dbReference type="Proteomes" id="UP001144347"/>
    </source>
</evidence>
<feature type="transmembrane region" description="Helical" evidence="6">
    <location>
        <begin position="130"/>
        <end position="149"/>
    </location>
</feature>